<sequence length="894" mass="100041">MWSLHRLRHLGRRAVTLVVEVPQFIFCVRHNANEFSFGWVFDSSDSVPRNVDLGSVNPGKSCGALPLGHSLSTIFIQTPAVVLVADGSLGDKPVPNTLEQCRRVWEYDGGISLSLEGHSIFRLVSMAKGNTSFEGVAMSFFQAHVPNTRTTTESGCNPNNNTHGNAKNITCILLTKDEHADLFFSVHQSQRQTHTTAKTYKRDTENSSSLTNYTEYMKHDYTSTERGNTFTPQLHTTPRAEVPPPPDHGLISVVVSAVSILVLLSFVLLALKLRSAHFNADDVRASDNEDIFTIPAPVAFPGLIRSASVPTCSREVMSDDVASCRSLPAVLHSVQPTYCEISDDVAIAQRPLPGLPNTYWEIPDDADSGVVRSASLPAVTCTRGSAEDDASSCRSLPAVLSFEPAYSEILDHIAAAQRPLPVLPRTYREFLDQEVTSKRPLPSSRHNYSQIPDDEESGPILFYDDVAEFSCRVLGNRGRLQNRRAARNNTTTTRRHTVIRPVATYGTSEGTKAQINSVYRNASEVKGIRARRQLRTALVSQPSDQGLRTYVNVTDAVLSKGRHVTDADIAFLASPDAYFTLPNTYWPWEIPWEETHNTPRRASLPLVTPPNTYWPWEIPIEETCNTSRRASLPLVTLPNTYWPWEIPCKETHNTSRRGFLPLATLPNTYWPWEIPCKGTRNTSRRASLPLVTLPNTYWPWEIPCKGTHNTPRRASLPLVTLPNTYWPWEIPSTLPNTYWPWEIPCKGTHNTSRRGSLPLVTLPNTYWPWEIPCKGTHNTPRRASLPLVTLPNTYWPWEIPCKGTHNTSRRASLPLVTLPNTYWPWEIPCKGAHNTPRRASLPLVTPPNTYWPWAISGEGDPYTPRRASLPLVTLPNTYWPGEIPGEGTPNTPYP</sequence>
<reference evidence="1" key="1">
    <citation type="journal article" date="2008" name="Nature">
        <title>The amphioxus genome and the evolution of the chordate karyotype.</title>
        <authorList>
            <consortium name="US DOE Joint Genome Institute (JGI-PGF)"/>
            <person name="Putnam N.H."/>
            <person name="Butts T."/>
            <person name="Ferrier D.E.K."/>
            <person name="Furlong R.F."/>
            <person name="Hellsten U."/>
            <person name="Kawashima T."/>
            <person name="Robinson-Rechavi M."/>
            <person name="Shoguchi E."/>
            <person name="Terry A."/>
            <person name="Yu J.-K."/>
            <person name="Benito-Gutierrez E.L."/>
            <person name="Dubchak I."/>
            <person name="Garcia-Fernandez J."/>
            <person name="Gibson-Brown J.J."/>
            <person name="Grigoriev I.V."/>
            <person name="Horton A.C."/>
            <person name="de Jong P.J."/>
            <person name="Jurka J."/>
            <person name="Kapitonov V.V."/>
            <person name="Kohara Y."/>
            <person name="Kuroki Y."/>
            <person name="Lindquist E."/>
            <person name="Lucas S."/>
            <person name="Osoegawa K."/>
            <person name="Pennacchio L.A."/>
            <person name="Salamov A.A."/>
            <person name="Satou Y."/>
            <person name="Sauka-Spengler T."/>
            <person name="Schmutz J."/>
            <person name="Shin-I T."/>
            <person name="Toyoda A."/>
            <person name="Bronner-Fraser M."/>
            <person name="Fujiyama A."/>
            <person name="Holland L.Z."/>
            <person name="Holland P.W.H."/>
            <person name="Satoh N."/>
            <person name="Rokhsar D.S."/>
        </authorList>
    </citation>
    <scope>NUCLEOTIDE SEQUENCE [LARGE SCALE GENOMIC DNA]</scope>
    <source>
        <strain evidence="1">S238N-H82</strain>
        <tissue evidence="1">Testes</tissue>
    </source>
</reference>
<organism>
    <name type="scientific">Branchiostoma floridae</name>
    <name type="common">Florida lancelet</name>
    <name type="synonym">Amphioxus</name>
    <dbReference type="NCBI Taxonomy" id="7739"/>
    <lineage>
        <taxon>Eukaryota</taxon>
        <taxon>Metazoa</taxon>
        <taxon>Chordata</taxon>
        <taxon>Cephalochordata</taxon>
        <taxon>Leptocardii</taxon>
        <taxon>Amphioxiformes</taxon>
        <taxon>Branchiostomatidae</taxon>
        <taxon>Branchiostoma</taxon>
    </lineage>
</organism>
<proteinExistence type="predicted"/>
<name>C4A0K6_BRAFL</name>
<accession>C4A0K6</accession>
<dbReference type="EMBL" id="GG666811">
    <property type="protein sequence ID" value="EEN41676.1"/>
    <property type="molecule type" value="Genomic_DNA"/>
</dbReference>
<protein>
    <submittedName>
        <fullName evidence="1">Uncharacterized protein</fullName>
    </submittedName>
</protein>
<dbReference type="InParanoid" id="C4A0K6"/>
<gene>
    <name evidence="1" type="ORF">BRAFLDRAFT_111595</name>
</gene>
<dbReference type="AlphaFoldDB" id="C4A0K6"/>
<evidence type="ECO:0000313" key="1">
    <source>
        <dbReference type="EMBL" id="EEN41676.1"/>
    </source>
</evidence>